<evidence type="ECO:0000256" key="4">
    <source>
        <dbReference type="HAMAP-Rule" id="MF_00094"/>
    </source>
</evidence>
<comment type="PTM">
    <text evidence="4">Methylated by PrmC. Methylation increases the termination efficiency of RF2.</text>
</comment>
<proteinExistence type="inferred from homology"/>
<accession>A0A2T0X7P4</accession>
<evidence type="ECO:0000256" key="5">
    <source>
        <dbReference type="NCBIfam" id="TIGR00020"/>
    </source>
</evidence>
<dbReference type="Pfam" id="PF00472">
    <property type="entry name" value="RF-1"/>
    <property type="match status" value="1"/>
</dbReference>
<keyword evidence="4" id="KW-0963">Cytoplasm</keyword>
<evidence type="ECO:0000259" key="6">
    <source>
        <dbReference type="PROSITE" id="PS00745"/>
    </source>
</evidence>
<dbReference type="NCBIfam" id="TIGR00020">
    <property type="entry name" value="prfB"/>
    <property type="match status" value="1"/>
</dbReference>
<dbReference type="FunFam" id="3.30.160.20:FF:000004">
    <property type="entry name" value="Peptide chain release factor 1"/>
    <property type="match status" value="1"/>
</dbReference>
<gene>
    <name evidence="4" type="primary">prfB</name>
    <name evidence="7" type="ORF">BCF33_0553</name>
</gene>
<comment type="subcellular location">
    <subcellularLocation>
        <location evidence="4">Cytoplasm</location>
    </subcellularLocation>
</comment>
<dbReference type="HAMAP" id="MF_00094">
    <property type="entry name" value="Rel_fac_2"/>
    <property type="match status" value="1"/>
</dbReference>
<dbReference type="GO" id="GO:0016149">
    <property type="term" value="F:translation release factor activity, codon specific"/>
    <property type="evidence" value="ECO:0007669"/>
    <property type="project" value="UniProtKB-UniRule"/>
</dbReference>
<dbReference type="PANTHER" id="PTHR43116:SF3">
    <property type="entry name" value="CLASS I PEPTIDE CHAIN RELEASE FACTOR"/>
    <property type="match status" value="1"/>
</dbReference>
<dbReference type="PROSITE" id="PS00745">
    <property type="entry name" value="RF_PROK_I"/>
    <property type="match status" value="1"/>
</dbReference>
<dbReference type="Gene3D" id="3.30.160.20">
    <property type="match status" value="1"/>
</dbReference>
<keyword evidence="2 4" id="KW-0488">Methylation</keyword>
<reference evidence="7 8" key="1">
    <citation type="submission" date="2018-03" db="EMBL/GenBank/DDBJ databases">
        <title>Genomic Encyclopedia of Archaeal and Bacterial Type Strains, Phase II (KMG-II): from individual species to whole genera.</title>
        <authorList>
            <person name="Goeker M."/>
        </authorList>
    </citation>
    <scope>NUCLEOTIDE SEQUENCE [LARGE SCALE GENOMIC DNA]</scope>
    <source>
        <strain evidence="7 8">DSM 29318</strain>
    </source>
</reference>
<dbReference type="Gene3D" id="1.20.58.410">
    <property type="entry name" value="Release factor"/>
    <property type="match status" value="1"/>
</dbReference>
<dbReference type="EMBL" id="PVTT01000001">
    <property type="protein sequence ID" value="PRY94947.1"/>
    <property type="molecule type" value="Genomic_DNA"/>
</dbReference>
<comment type="function">
    <text evidence="4">Peptide chain release factor 2 directs the termination of translation in response to the peptide chain termination codons UGA and UAA.</text>
</comment>
<name>A0A2T0X7P4_9RHOB</name>
<dbReference type="RefSeq" id="WP_106159392.1">
    <property type="nucleotide sequence ID" value="NZ_PVTT01000001.1"/>
</dbReference>
<dbReference type="Pfam" id="PF03462">
    <property type="entry name" value="PCRF"/>
    <property type="match status" value="1"/>
</dbReference>
<comment type="similarity">
    <text evidence="1 4">Belongs to the prokaryotic/mitochondrial release factor family.</text>
</comment>
<evidence type="ECO:0000313" key="7">
    <source>
        <dbReference type="EMBL" id="PRY94947.1"/>
    </source>
</evidence>
<dbReference type="Gene3D" id="3.30.70.1660">
    <property type="match status" value="1"/>
</dbReference>
<dbReference type="GO" id="GO:0005737">
    <property type="term" value="C:cytoplasm"/>
    <property type="evidence" value="ECO:0007669"/>
    <property type="project" value="UniProtKB-SubCell"/>
</dbReference>
<keyword evidence="3 4" id="KW-0648">Protein biosynthesis</keyword>
<evidence type="ECO:0000313" key="8">
    <source>
        <dbReference type="Proteomes" id="UP000238801"/>
    </source>
</evidence>
<evidence type="ECO:0000256" key="2">
    <source>
        <dbReference type="ARBA" id="ARBA00022481"/>
    </source>
</evidence>
<organism evidence="7 8">
    <name type="scientific">Hasllibacter halocynthiae</name>
    <dbReference type="NCBI Taxonomy" id="595589"/>
    <lineage>
        <taxon>Bacteria</taxon>
        <taxon>Pseudomonadati</taxon>
        <taxon>Pseudomonadota</taxon>
        <taxon>Alphaproteobacteria</taxon>
        <taxon>Rhodobacterales</taxon>
        <taxon>Roseobacteraceae</taxon>
        <taxon>Hasllibacter</taxon>
    </lineage>
</organism>
<sequence length="377" mass="41138">MRAETKDAAEAIRGSLDLYGKRLGIDTADHRLEELNARIEDPNLWDDTARAQKIMRDRQALSDKIETYRGLSGELDDQLGMIELGEAEGDAEVVAEAEAAVLALKERAGAIEIEALLDGEADGNDTFLEINSGAGGTESCDWAAMLARMYVRWAEKQGYDVELQSESPGEEAGIKSASYKISGPNAYGWLKSESGVHRLVRISPYDSSARRHTSFSSVWVYPVVDDDIEVEVNPADIRIDTYRSSGAGGQHVNTTDSAVRITHEPTGIVVTSSEKSQHQNRDIAMKALKSRLYQMELDRRNAATLEAHEAKGEAGWGNQIRSYVLQPYQMVKDLRSGHETSDTQGVLDGDLTPFMAATLAADVAGKSRAEAEEAASS</sequence>
<dbReference type="InterPro" id="IPR045853">
    <property type="entry name" value="Pep_chain_release_fac_I_sf"/>
</dbReference>
<dbReference type="InterPro" id="IPR004374">
    <property type="entry name" value="PrfB"/>
</dbReference>
<evidence type="ECO:0000256" key="1">
    <source>
        <dbReference type="ARBA" id="ARBA00010835"/>
    </source>
</evidence>
<keyword evidence="8" id="KW-1185">Reference proteome</keyword>
<dbReference type="SMART" id="SM00937">
    <property type="entry name" value="PCRF"/>
    <property type="match status" value="1"/>
</dbReference>
<dbReference type="SUPFAM" id="SSF75620">
    <property type="entry name" value="Release factor"/>
    <property type="match status" value="1"/>
</dbReference>
<feature type="modified residue" description="N5-methylglutamine" evidence="4">
    <location>
        <position position="250"/>
    </location>
</feature>
<dbReference type="InterPro" id="IPR000352">
    <property type="entry name" value="Pep_chain_release_fac_I"/>
</dbReference>
<dbReference type="PANTHER" id="PTHR43116">
    <property type="entry name" value="PEPTIDE CHAIN RELEASE FACTOR 2"/>
    <property type="match status" value="1"/>
</dbReference>
<comment type="caution">
    <text evidence="7">The sequence shown here is derived from an EMBL/GenBank/DDBJ whole genome shotgun (WGS) entry which is preliminary data.</text>
</comment>
<dbReference type="InterPro" id="IPR005139">
    <property type="entry name" value="PCRF"/>
</dbReference>
<evidence type="ECO:0000256" key="3">
    <source>
        <dbReference type="ARBA" id="ARBA00022917"/>
    </source>
</evidence>
<feature type="domain" description="Prokaryotic-type class I peptide chain release factors" evidence="6">
    <location>
        <begin position="243"/>
        <end position="259"/>
    </location>
</feature>
<dbReference type="Proteomes" id="UP000238801">
    <property type="component" value="Unassembled WGS sequence"/>
</dbReference>
<dbReference type="OrthoDB" id="9806673at2"/>
<dbReference type="AlphaFoldDB" id="A0A2T0X7P4"/>
<protein>
    <recommendedName>
        <fullName evidence="4 5">Peptide chain release factor 2</fullName>
        <shortName evidence="4">RF-2</shortName>
    </recommendedName>
</protein>